<reference evidence="2" key="1">
    <citation type="journal article" date="2020" name="Fungal Divers.">
        <title>Resolving the Mortierellaceae phylogeny through synthesis of multi-gene phylogenetics and phylogenomics.</title>
        <authorList>
            <person name="Vandepol N."/>
            <person name="Liber J."/>
            <person name="Desiro A."/>
            <person name="Na H."/>
            <person name="Kennedy M."/>
            <person name="Barry K."/>
            <person name="Grigoriev I.V."/>
            <person name="Miller A.N."/>
            <person name="O'Donnell K."/>
            <person name="Stajich J.E."/>
            <person name="Bonito G."/>
        </authorList>
    </citation>
    <scope>NUCLEOTIDE SEQUENCE</scope>
    <source>
        <strain evidence="2">NVP1</strain>
    </source>
</reference>
<dbReference type="InterPro" id="IPR029063">
    <property type="entry name" value="SAM-dependent_MTases_sf"/>
</dbReference>
<proteinExistence type="predicted"/>
<evidence type="ECO:0000313" key="3">
    <source>
        <dbReference type="Proteomes" id="UP000696485"/>
    </source>
</evidence>
<gene>
    <name evidence="2" type="ORF">BG006_003512</name>
</gene>
<dbReference type="AlphaFoldDB" id="A0A9P5SN61"/>
<protein>
    <recommendedName>
        <fullName evidence="4">Methyltransferase</fullName>
    </recommendedName>
</protein>
<feature type="region of interest" description="Disordered" evidence="1">
    <location>
        <begin position="1"/>
        <end position="281"/>
    </location>
</feature>
<dbReference type="Gene3D" id="3.40.50.150">
    <property type="entry name" value="Vaccinia Virus protein VP39"/>
    <property type="match status" value="1"/>
</dbReference>
<feature type="compositionally biased region" description="Low complexity" evidence="1">
    <location>
        <begin position="157"/>
        <end position="169"/>
    </location>
</feature>
<accession>A0A9P5SN61</accession>
<dbReference type="EMBL" id="JAAAUY010000199">
    <property type="protein sequence ID" value="KAF9333500.1"/>
    <property type="molecule type" value="Genomic_DNA"/>
</dbReference>
<keyword evidence="3" id="KW-1185">Reference proteome</keyword>
<dbReference type="Proteomes" id="UP000696485">
    <property type="component" value="Unassembled WGS sequence"/>
</dbReference>
<feature type="compositionally biased region" description="Polar residues" evidence="1">
    <location>
        <begin position="11"/>
        <end position="39"/>
    </location>
</feature>
<evidence type="ECO:0000256" key="1">
    <source>
        <dbReference type="SAM" id="MobiDB-lite"/>
    </source>
</evidence>
<feature type="compositionally biased region" description="Polar residues" evidence="1">
    <location>
        <begin position="47"/>
        <end position="64"/>
    </location>
</feature>
<dbReference type="SUPFAM" id="SSF53335">
    <property type="entry name" value="S-adenosyl-L-methionine-dependent methyltransferases"/>
    <property type="match status" value="1"/>
</dbReference>
<comment type="caution">
    <text evidence="2">The sequence shown here is derived from an EMBL/GenBank/DDBJ whole genome shotgun (WGS) entry which is preliminary data.</text>
</comment>
<feature type="compositionally biased region" description="Polar residues" evidence="1">
    <location>
        <begin position="243"/>
        <end position="252"/>
    </location>
</feature>
<organism evidence="2 3">
    <name type="scientific">Podila minutissima</name>
    <dbReference type="NCBI Taxonomy" id="64525"/>
    <lineage>
        <taxon>Eukaryota</taxon>
        <taxon>Fungi</taxon>
        <taxon>Fungi incertae sedis</taxon>
        <taxon>Mucoromycota</taxon>
        <taxon>Mortierellomycotina</taxon>
        <taxon>Mortierellomycetes</taxon>
        <taxon>Mortierellales</taxon>
        <taxon>Mortierellaceae</taxon>
        <taxon>Podila</taxon>
    </lineage>
</organism>
<name>A0A9P5SN61_9FUNG</name>
<feature type="compositionally biased region" description="Low complexity" evidence="1">
    <location>
        <begin position="187"/>
        <end position="201"/>
    </location>
</feature>
<feature type="compositionally biased region" description="Basic residues" evidence="1">
    <location>
        <begin position="1"/>
        <end position="10"/>
    </location>
</feature>
<feature type="compositionally biased region" description="Polar residues" evidence="1">
    <location>
        <begin position="209"/>
        <end position="225"/>
    </location>
</feature>
<evidence type="ECO:0000313" key="2">
    <source>
        <dbReference type="EMBL" id="KAF9333500.1"/>
    </source>
</evidence>
<evidence type="ECO:0008006" key="4">
    <source>
        <dbReference type="Google" id="ProtNLM"/>
    </source>
</evidence>
<sequence length="639" mass="70670">MGNAKSRHAHQNGQPNRKQPSNKRASSSHLQVNTTSSSRFSKKNNHKNNYQNSASASPQPNDSGHYSIHGFMAPNPKRSETPGGHAQGGANGVGDDDSLLGSAPGGLVGVRLSYHPNLSSPGRLDQQKKASDSSLHYQYGSRIKRDPYNKDSNGIENYTSGNSNPTNGTNGHGRASRMFLAEDDSTHYNNNNNNNNNNGHQQYHHQHYPSDNTRPSTSPRPNRISTLLHPSPGPSPAQQQPSRTSVPCNNVNNKDDEYSGGPSMASLSLNPGPGSGAPGSGVLHQQLLRVQDGEGGARTPQPVLKPSELLAGAGPLIDTHAGQPRIPTADQVFARLTRQFPTNPKEAEKRERIYRWLDHVAEALTFNPDTETPGWIIPVIPDELDHPESPFYIDRIAFELDLMAPVGRPFRKAIDIHCSSGEWAMDMALKFPRTIVYALDPLLKLPHLPPRIPENCKFRMRDVQDQDGEFDLVHQRLGAFRTPIQEWTPHFAELRRLTRPGGWIQLSESNGMLVRAGVESLKVNRWVEKAALSSGLNPIQMVEALMPTILGAGMINVECYDYGIPVGEWAGRRGQLAMRKYLAMVESLREEIIEMNRLEEGIFEETIALMQMECAAEKAELVMKVICAQKPPITDDLWR</sequence>